<feature type="domain" description="AB hydrolase-1" evidence="1">
    <location>
        <begin position="66"/>
        <end position="298"/>
    </location>
</feature>
<dbReference type="SUPFAM" id="SSF53474">
    <property type="entry name" value="alpha/beta-Hydrolases"/>
    <property type="match status" value="1"/>
</dbReference>
<dbReference type="InterPro" id="IPR050471">
    <property type="entry name" value="AB_hydrolase"/>
</dbReference>
<dbReference type="PANTHER" id="PTHR43433">
    <property type="entry name" value="HYDROLASE, ALPHA/BETA FOLD FAMILY PROTEIN"/>
    <property type="match status" value="1"/>
</dbReference>
<dbReference type="Gene3D" id="3.40.50.1820">
    <property type="entry name" value="alpha/beta hydrolase"/>
    <property type="match status" value="1"/>
</dbReference>
<organism evidence="2 3">
    <name type="scientific">Microbacterium terricola</name>
    <dbReference type="NCBI Taxonomy" id="344163"/>
    <lineage>
        <taxon>Bacteria</taxon>
        <taxon>Bacillati</taxon>
        <taxon>Actinomycetota</taxon>
        <taxon>Actinomycetes</taxon>
        <taxon>Micrococcales</taxon>
        <taxon>Microbacteriaceae</taxon>
        <taxon>Microbacterium</taxon>
    </lineage>
</organism>
<accession>A0ABM8E0F3</accession>
<dbReference type="Proteomes" id="UP001317779">
    <property type="component" value="Chromosome"/>
</dbReference>
<evidence type="ECO:0000313" key="3">
    <source>
        <dbReference type="Proteomes" id="UP001317779"/>
    </source>
</evidence>
<dbReference type="PANTHER" id="PTHR43433:SF5">
    <property type="entry name" value="AB HYDROLASE-1 DOMAIN-CONTAINING PROTEIN"/>
    <property type="match status" value="1"/>
</dbReference>
<dbReference type="GO" id="GO:0016787">
    <property type="term" value="F:hydrolase activity"/>
    <property type="evidence" value="ECO:0007669"/>
    <property type="project" value="UniProtKB-KW"/>
</dbReference>
<name>A0ABM8E0F3_9MICO</name>
<keyword evidence="3" id="KW-1185">Reference proteome</keyword>
<evidence type="ECO:0000259" key="1">
    <source>
        <dbReference type="Pfam" id="PF12697"/>
    </source>
</evidence>
<sequence>MTRDTSDVGAVVDVRSLTAADAQGLDAALPDRDWAVLPAGFRRVAFTVPSGELAGFEIGPIDGCPVVLVPGVTGSKEDFVLMAPLLAAAGFRVISFDLAGQYESAAAGPERLSPPRPHYDHPLFEDDLVAVLETLPEPAHLLGYSFAGTVAQLVAVHRRDLVASLSLLGCPPISGQAFRDVKVLGPMSRWTPPSAGAALMIWGVRNNLNRVKPGRVAFARARFSLTRRDSVRDVIGLMRATPDLDAPLRRTGIPIFVAAGHHDLWPGAAHRAFAERLGARLALYTTGHSPCETTPHELSRDLVALYDEVDTSGSS</sequence>
<keyword evidence="2" id="KW-0378">Hydrolase</keyword>
<proteinExistence type="predicted"/>
<evidence type="ECO:0000313" key="2">
    <source>
        <dbReference type="EMBL" id="BDV31230.1"/>
    </source>
</evidence>
<dbReference type="InterPro" id="IPR000073">
    <property type="entry name" value="AB_hydrolase_1"/>
</dbReference>
<reference evidence="2 3" key="1">
    <citation type="submission" date="2022-12" db="EMBL/GenBank/DDBJ databases">
        <title>Microbacterium terricola strain KV-448 chromosome, complete genome.</title>
        <authorList>
            <person name="Oshima T."/>
            <person name="Moriya T."/>
            <person name="Bessho Y."/>
        </authorList>
    </citation>
    <scope>NUCLEOTIDE SEQUENCE [LARGE SCALE GENOMIC DNA]</scope>
    <source>
        <strain evidence="2 3">KV-448</strain>
    </source>
</reference>
<dbReference type="Pfam" id="PF12697">
    <property type="entry name" value="Abhydrolase_6"/>
    <property type="match status" value="1"/>
</dbReference>
<dbReference type="EMBL" id="AP027141">
    <property type="protein sequence ID" value="BDV31230.1"/>
    <property type="molecule type" value="Genomic_DNA"/>
</dbReference>
<protein>
    <submittedName>
        <fullName evidence="2">Alpha/beta hydrolase</fullName>
    </submittedName>
</protein>
<gene>
    <name evidence="2" type="ORF">Microterr_18900</name>
</gene>
<dbReference type="RefSeq" id="WP_263798182.1">
    <property type="nucleotide sequence ID" value="NZ_AP027141.1"/>
</dbReference>
<dbReference type="InterPro" id="IPR029058">
    <property type="entry name" value="AB_hydrolase_fold"/>
</dbReference>